<organism evidence="2 3">
    <name type="scientific">Teladorsagia circumcincta</name>
    <name type="common">Brown stomach worm</name>
    <name type="synonym">Ostertagia circumcincta</name>
    <dbReference type="NCBI Taxonomy" id="45464"/>
    <lineage>
        <taxon>Eukaryota</taxon>
        <taxon>Metazoa</taxon>
        <taxon>Ecdysozoa</taxon>
        <taxon>Nematoda</taxon>
        <taxon>Chromadorea</taxon>
        <taxon>Rhabditida</taxon>
        <taxon>Rhabditina</taxon>
        <taxon>Rhabditomorpha</taxon>
        <taxon>Strongyloidea</taxon>
        <taxon>Trichostrongylidae</taxon>
        <taxon>Teladorsagia</taxon>
    </lineage>
</organism>
<dbReference type="Gene3D" id="3.40.50.1460">
    <property type="match status" value="2"/>
</dbReference>
<dbReference type="InterPro" id="IPR001096">
    <property type="entry name" value="Peptidase_C13"/>
</dbReference>
<dbReference type="Pfam" id="PF01650">
    <property type="entry name" value="Peptidase_C13"/>
    <property type="match status" value="1"/>
</dbReference>
<name>A0A2G9V149_TELCI</name>
<comment type="similarity">
    <text evidence="1">Belongs to the peptidase C13 family.</text>
</comment>
<accession>A0A2G9V149</accession>
<dbReference type="OrthoDB" id="192611at2759"/>
<sequence>MLYIQADVAHAYHTLLTKGVKVDNIIVMMYDDIANHPENPYKGQLFNSPNGTDVYKGLKIDYRLTVKRLNKALREMHKNHKYHQLVFYLEACESGSMFKKVLKSNINVYAVTAANEEESSWAVYCENDLGLPCLGDEFSVNWMDDSDSVSWFSLSIQ</sequence>
<dbReference type="GO" id="GO:0051603">
    <property type="term" value="P:proteolysis involved in protein catabolic process"/>
    <property type="evidence" value="ECO:0007669"/>
    <property type="project" value="TreeGrafter"/>
</dbReference>
<dbReference type="AlphaFoldDB" id="A0A2G9V149"/>
<evidence type="ECO:0000313" key="2">
    <source>
        <dbReference type="EMBL" id="PIO76224.1"/>
    </source>
</evidence>
<evidence type="ECO:0000256" key="1">
    <source>
        <dbReference type="ARBA" id="ARBA00009941"/>
    </source>
</evidence>
<dbReference type="GO" id="GO:0005773">
    <property type="term" value="C:vacuole"/>
    <property type="evidence" value="ECO:0007669"/>
    <property type="project" value="GOC"/>
</dbReference>
<dbReference type="PANTHER" id="PTHR12000:SF42">
    <property type="entry name" value="LEGUMAIN"/>
    <property type="match status" value="1"/>
</dbReference>
<reference evidence="2 3" key="1">
    <citation type="submission" date="2015-09" db="EMBL/GenBank/DDBJ databases">
        <title>Draft genome of the parasitic nematode Teladorsagia circumcincta isolate WARC Sus (inbred).</title>
        <authorList>
            <person name="Mitreva M."/>
        </authorList>
    </citation>
    <scope>NUCLEOTIDE SEQUENCE [LARGE SCALE GENOMIC DNA]</scope>
    <source>
        <strain evidence="2 3">S</strain>
    </source>
</reference>
<dbReference type="GO" id="GO:0006624">
    <property type="term" value="P:vacuolar protein processing"/>
    <property type="evidence" value="ECO:0007669"/>
    <property type="project" value="TreeGrafter"/>
</dbReference>
<protein>
    <submittedName>
        <fullName evidence="2">Peptidase C13 family protein</fullName>
    </submittedName>
</protein>
<keyword evidence="3" id="KW-1185">Reference proteome</keyword>
<gene>
    <name evidence="2" type="ORF">TELCIR_01703</name>
</gene>
<dbReference type="EMBL" id="KZ345069">
    <property type="protein sequence ID" value="PIO76224.1"/>
    <property type="molecule type" value="Genomic_DNA"/>
</dbReference>
<dbReference type="PANTHER" id="PTHR12000">
    <property type="entry name" value="HEMOGLOBINASE FAMILY MEMBER"/>
    <property type="match status" value="1"/>
</dbReference>
<evidence type="ECO:0000313" key="3">
    <source>
        <dbReference type="Proteomes" id="UP000230423"/>
    </source>
</evidence>
<proteinExistence type="inferred from homology"/>
<dbReference type="GO" id="GO:0004197">
    <property type="term" value="F:cysteine-type endopeptidase activity"/>
    <property type="evidence" value="ECO:0007669"/>
    <property type="project" value="TreeGrafter"/>
</dbReference>
<dbReference type="Proteomes" id="UP000230423">
    <property type="component" value="Unassembled WGS sequence"/>
</dbReference>